<feature type="domain" description="NAD-dependent epimerase/dehydratase" evidence="1">
    <location>
        <begin position="29"/>
        <end position="95"/>
    </location>
</feature>
<accession>A0A9D6QJF7</accession>
<comment type="caution">
    <text evidence="3">The sequence shown here is derived from an EMBL/GenBank/DDBJ whole genome shotgun (WGS) entry which is preliminary data.</text>
</comment>
<dbReference type="AlphaFoldDB" id="A0A9D6QJF7"/>
<evidence type="ECO:0000259" key="2">
    <source>
        <dbReference type="Pfam" id="PF08338"/>
    </source>
</evidence>
<feature type="domain" description="DUF1731" evidence="2">
    <location>
        <begin position="131"/>
        <end position="178"/>
    </location>
</feature>
<dbReference type="InterPro" id="IPR013549">
    <property type="entry name" value="DUF1731"/>
</dbReference>
<dbReference type="Pfam" id="PF01370">
    <property type="entry name" value="Epimerase"/>
    <property type="match status" value="1"/>
</dbReference>
<dbReference type="InterPro" id="IPR001509">
    <property type="entry name" value="Epimerase_deHydtase"/>
</dbReference>
<evidence type="ECO:0000259" key="1">
    <source>
        <dbReference type="Pfam" id="PF01370"/>
    </source>
</evidence>
<sequence length="186" mass="19466">DCGDEPLTETSAPGAGFLADVTRAWEAATDPARAAGVRVVHVRSGLVLSRRGGALARLLPVFRAGLGGRLGNGRQWVSWIHVDDLVAAFARALEGDAITGPINAVAPNPVRQRDFAAALGRALRRPAWLPTPAVALRAALGAMADELLLFSQRALPERLAGAGFRWTHGDIGPALESLLRPGTGFG</sequence>
<name>A0A9D6QJF7_UNCEI</name>
<dbReference type="InterPro" id="IPR036291">
    <property type="entry name" value="NAD(P)-bd_dom_sf"/>
</dbReference>
<evidence type="ECO:0000313" key="3">
    <source>
        <dbReference type="EMBL" id="MBI3540457.1"/>
    </source>
</evidence>
<proteinExistence type="predicted"/>
<feature type="non-terminal residue" evidence="3">
    <location>
        <position position="1"/>
    </location>
</feature>
<dbReference type="Pfam" id="PF08338">
    <property type="entry name" value="DUF1731"/>
    <property type="match status" value="1"/>
</dbReference>
<evidence type="ECO:0000313" key="4">
    <source>
        <dbReference type="Proteomes" id="UP000807850"/>
    </source>
</evidence>
<dbReference type="SUPFAM" id="SSF51735">
    <property type="entry name" value="NAD(P)-binding Rossmann-fold domains"/>
    <property type="match status" value="1"/>
</dbReference>
<protein>
    <submittedName>
        <fullName evidence="3">DUF1731 domain-containing protein</fullName>
    </submittedName>
</protein>
<organism evidence="3 4">
    <name type="scientific">Eiseniibacteriota bacterium</name>
    <dbReference type="NCBI Taxonomy" id="2212470"/>
    <lineage>
        <taxon>Bacteria</taxon>
        <taxon>Candidatus Eiseniibacteriota</taxon>
    </lineage>
</organism>
<reference evidence="3" key="1">
    <citation type="submission" date="2020-07" db="EMBL/GenBank/DDBJ databases">
        <title>Huge and variable diversity of episymbiotic CPR bacteria and DPANN archaea in groundwater ecosystems.</title>
        <authorList>
            <person name="He C.Y."/>
            <person name="Keren R."/>
            <person name="Whittaker M."/>
            <person name="Farag I.F."/>
            <person name="Doudna J."/>
            <person name="Cate J.H.D."/>
            <person name="Banfield J.F."/>
        </authorList>
    </citation>
    <scope>NUCLEOTIDE SEQUENCE</scope>
    <source>
        <strain evidence="3">NC_groundwater_928_Pr1_S-0.2um_72_17</strain>
    </source>
</reference>
<dbReference type="Gene3D" id="3.40.50.720">
    <property type="entry name" value="NAD(P)-binding Rossmann-like Domain"/>
    <property type="match status" value="1"/>
</dbReference>
<dbReference type="EMBL" id="JACQAY010000308">
    <property type="protein sequence ID" value="MBI3540457.1"/>
    <property type="molecule type" value="Genomic_DNA"/>
</dbReference>
<gene>
    <name evidence="3" type="ORF">HY076_09315</name>
</gene>
<dbReference type="Proteomes" id="UP000807850">
    <property type="component" value="Unassembled WGS sequence"/>
</dbReference>
<dbReference type="PANTHER" id="PTHR11092">
    <property type="entry name" value="SUGAR NUCLEOTIDE EPIMERASE RELATED"/>
    <property type="match status" value="1"/>
</dbReference>
<dbReference type="PANTHER" id="PTHR11092:SF0">
    <property type="entry name" value="EPIMERASE FAMILY PROTEIN SDR39U1"/>
    <property type="match status" value="1"/>
</dbReference>